<keyword evidence="4" id="KW-1185">Reference proteome</keyword>
<dbReference type="OrthoDB" id="940928at2"/>
<evidence type="ECO:0000256" key="1">
    <source>
        <dbReference type="SAM" id="SignalP"/>
    </source>
</evidence>
<evidence type="ECO:0000259" key="2">
    <source>
        <dbReference type="Pfam" id="PF19573"/>
    </source>
</evidence>
<dbReference type="Gene3D" id="2.40.160.20">
    <property type="match status" value="1"/>
</dbReference>
<evidence type="ECO:0000313" key="3">
    <source>
        <dbReference type="EMBL" id="SNS53528.1"/>
    </source>
</evidence>
<dbReference type="InterPro" id="IPR045743">
    <property type="entry name" value="DUF6089"/>
</dbReference>
<protein>
    <recommendedName>
        <fullName evidence="2">DUF6089 domain-containing protein</fullName>
    </recommendedName>
</protein>
<feature type="signal peptide" evidence="1">
    <location>
        <begin position="1"/>
        <end position="25"/>
    </location>
</feature>
<sequence length="260" mass="29170">MTPMKHRFRVLVASFFLVSAFSVKAQTSDIRRSIPNKSSDFEFVAGMGFSVINSDNRGHNFGRDILDPIINNGYGPSLSAGLFYKLSPSLGFLSSADFIYLEGEKLSDARTTSEFDFHTYMVGASGSVVYNFLDAFAGSRVYQASQRRSLIPYAKVGIGFMYYNANSYDIDGYPEEENSSLAAFIPVGLGVKMQLTDVVTLSPEATLNLTSTDYLDNVKRSGGYLGKPDHYLNFSVKVHYNPFVDREPRESRERRQNRRR</sequence>
<organism evidence="3 4">
    <name type="scientific">Pontibacter ummariensis</name>
    <dbReference type="NCBI Taxonomy" id="1610492"/>
    <lineage>
        <taxon>Bacteria</taxon>
        <taxon>Pseudomonadati</taxon>
        <taxon>Bacteroidota</taxon>
        <taxon>Cytophagia</taxon>
        <taxon>Cytophagales</taxon>
        <taxon>Hymenobacteraceae</taxon>
        <taxon>Pontibacter</taxon>
    </lineage>
</organism>
<feature type="chain" id="PRO_5012737628" description="DUF6089 domain-containing protein" evidence="1">
    <location>
        <begin position="26"/>
        <end position="260"/>
    </location>
</feature>
<name>A0A239FAJ3_9BACT</name>
<keyword evidence="1" id="KW-0732">Signal</keyword>
<dbReference type="Proteomes" id="UP000198432">
    <property type="component" value="Unassembled WGS sequence"/>
</dbReference>
<gene>
    <name evidence="3" type="ORF">SAMN06296052_10879</name>
</gene>
<reference evidence="4" key="1">
    <citation type="submission" date="2017-06" db="EMBL/GenBank/DDBJ databases">
        <authorList>
            <person name="Varghese N."/>
            <person name="Submissions S."/>
        </authorList>
    </citation>
    <scope>NUCLEOTIDE SEQUENCE [LARGE SCALE GENOMIC DNA]</scope>
    <source>
        <strain evidence="4">NKM1</strain>
    </source>
</reference>
<evidence type="ECO:0000313" key="4">
    <source>
        <dbReference type="Proteomes" id="UP000198432"/>
    </source>
</evidence>
<dbReference type="AlphaFoldDB" id="A0A239FAJ3"/>
<feature type="domain" description="DUF6089" evidence="2">
    <location>
        <begin position="109"/>
        <end position="218"/>
    </location>
</feature>
<proteinExistence type="predicted"/>
<dbReference type="EMBL" id="FZOQ01000008">
    <property type="protein sequence ID" value="SNS53528.1"/>
    <property type="molecule type" value="Genomic_DNA"/>
</dbReference>
<dbReference type="SUPFAM" id="SSF56925">
    <property type="entry name" value="OMPA-like"/>
    <property type="match status" value="1"/>
</dbReference>
<dbReference type="Pfam" id="PF19573">
    <property type="entry name" value="DUF6089"/>
    <property type="match status" value="1"/>
</dbReference>
<dbReference type="InterPro" id="IPR011250">
    <property type="entry name" value="OMP/PagP_B-barrel"/>
</dbReference>
<accession>A0A239FAJ3</accession>